<dbReference type="Proteomes" id="UP000664048">
    <property type="component" value="Unassembled WGS sequence"/>
</dbReference>
<evidence type="ECO:0000313" key="5">
    <source>
        <dbReference type="Proteomes" id="UP000664048"/>
    </source>
</evidence>
<evidence type="ECO:0000313" key="6">
    <source>
        <dbReference type="Proteomes" id="UP001220209"/>
    </source>
</evidence>
<accession>A0A250LH64</accession>
<dbReference type="RefSeq" id="WP_135370799.1">
    <property type="nucleotide sequence ID" value="NZ_AP018359.1"/>
</dbReference>
<proteinExistence type="predicted"/>
<dbReference type="Proteomes" id="UP001220209">
    <property type="component" value="Chromosome 3"/>
</dbReference>
<reference evidence="1" key="2">
    <citation type="journal article" date="2017" name="Genome Announc.">
        <title>High-Quality Draft Genome Sequence of Burkholderia contaminans CH-1, a Gram-Negative Bacterium That Metabolizes 2-Azahypoxanthine, a Plant Growth-Regulating Compound.</title>
        <authorList>
            <person name="Choi J.-H."/>
            <person name="Sugiura H."/>
            <person name="Moriuchi R."/>
            <person name="Kawagishi H."/>
            <person name="Dohra H."/>
        </authorList>
    </citation>
    <scope>NUCLEOTIDE SEQUENCE</scope>
    <source>
        <strain evidence="1">CH-1</strain>
    </source>
</reference>
<dbReference type="EMBL" id="JAGEMX010000031">
    <property type="protein sequence ID" value="MBO1835423.1"/>
    <property type="molecule type" value="Genomic_DNA"/>
</dbReference>
<evidence type="ECO:0000313" key="4">
    <source>
        <dbReference type="EMBL" id="WFN22758.1"/>
    </source>
</evidence>
<dbReference type="GeneID" id="93195459"/>
<organism evidence="1">
    <name type="scientific">Burkholderia contaminans</name>
    <dbReference type="NCBI Taxonomy" id="488447"/>
    <lineage>
        <taxon>Bacteria</taxon>
        <taxon>Pseudomonadati</taxon>
        <taxon>Pseudomonadota</taxon>
        <taxon>Betaproteobacteria</taxon>
        <taxon>Burkholderiales</taxon>
        <taxon>Burkholderiaceae</taxon>
        <taxon>Burkholderia</taxon>
        <taxon>Burkholderia cepacia complex</taxon>
    </lineage>
</organism>
<protein>
    <submittedName>
        <fullName evidence="1">Uncharacterized protein</fullName>
    </submittedName>
</protein>
<gene>
    <name evidence="1" type="ORF">BCCH1_64240</name>
    <name evidence="3" type="ORF">J4M89_39180</name>
    <name evidence="2" type="ORF">JIN94_39455</name>
    <name evidence="4" type="ORF">LXE91_32870</name>
</gene>
<dbReference type="EMBL" id="AP018359">
    <property type="protein sequence ID" value="BBA43922.1"/>
    <property type="molecule type" value="Genomic_DNA"/>
</dbReference>
<dbReference type="EMBL" id="JAENIB010000042">
    <property type="protein sequence ID" value="MBK1935964.1"/>
    <property type="molecule type" value="Genomic_DNA"/>
</dbReference>
<dbReference type="InterPro" id="IPR048868">
    <property type="entry name" value="OGG-like_put"/>
</dbReference>
<reference evidence="2" key="3">
    <citation type="submission" date="2021-01" db="EMBL/GenBank/DDBJ databases">
        <title>Outbreak of Burkholderia contaminns endophthalmitis traced to a clinical ventilation system.</title>
        <authorList>
            <person name="Lipuma J."/>
            <person name="Spilker T."/>
            <person name="Kratholm J."/>
        </authorList>
    </citation>
    <scope>NUCLEOTIDE SEQUENCE</scope>
    <source>
        <strain evidence="2">HI4954</strain>
    </source>
</reference>
<sequence>MQAPTTNSPSFKPLPRAIDILNGKHQMLDWSGVDAATWSSYVRDPSLAAAIAAANHPELHQRLTRARVRGFCLRQNVHLELRAAAVMGWGRAGGKGYAHAPTLWAARHLWLPLLERLPHLSRKEAFREFRALRSRGDLPGMGPAYFTKLIFFFGSGTGYILDKWLAASVQVLNATHWTLDPNGLPVFTWRSSNFPKLNHQRTMVVDQVTSEEYERFCEILEDLAPLLRLADGEAVEQLLFSSSTWRAFVREHCLSVKTSTRSKLSQRGTSGRTPPPMI</sequence>
<reference evidence="1" key="1">
    <citation type="journal article" date="2016" name="Biosci. Biotechnol. Biochem.">
        <title>Bioconversion of AHX to AOH by resting cells of Burkholderia contaminans CH-1.</title>
        <authorList>
            <person name="Choi J.H."/>
            <person name="Kikuchi A."/>
            <person name="Pumkaeo P."/>
            <person name="Hirai H."/>
            <person name="Tokuyama S."/>
            <person name="Kawagishi H."/>
        </authorList>
    </citation>
    <scope>NUCLEOTIDE SEQUENCE</scope>
    <source>
        <strain evidence="1">CH-1</strain>
    </source>
</reference>
<dbReference type="EMBL" id="CP090642">
    <property type="protein sequence ID" value="WFN22758.1"/>
    <property type="molecule type" value="Genomic_DNA"/>
</dbReference>
<reference evidence="4 6" key="5">
    <citation type="submission" date="2021-12" db="EMBL/GenBank/DDBJ databases">
        <title>Genomic and phenotypic characterization of three Burkholderia contaminans isolates recovered from different sources.</title>
        <authorList>
            <person name="Lopez De Volder A."/>
            <person name="Fan Y."/>
            <person name="Nunvar J."/>
            <person name="Herrera T."/>
            <person name="Timp W."/>
            <person name="Degrossi J."/>
        </authorList>
    </citation>
    <scope>NUCLEOTIDE SEQUENCE [LARGE SCALE GENOMIC DNA]</scope>
    <source>
        <strain evidence="4 6">LMG 23361</strain>
    </source>
</reference>
<dbReference type="Pfam" id="PF21790">
    <property type="entry name" value="OGG"/>
    <property type="match status" value="1"/>
</dbReference>
<dbReference type="AlphaFoldDB" id="A0A250LH64"/>
<evidence type="ECO:0000313" key="1">
    <source>
        <dbReference type="EMBL" id="BBA43922.1"/>
    </source>
</evidence>
<dbReference type="Proteomes" id="UP000611459">
    <property type="component" value="Unassembled WGS sequence"/>
</dbReference>
<dbReference type="OrthoDB" id="8456735at2"/>
<evidence type="ECO:0000313" key="3">
    <source>
        <dbReference type="EMBL" id="MBO1835423.1"/>
    </source>
</evidence>
<evidence type="ECO:0000313" key="2">
    <source>
        <dbReference type="EMBL" id="MBK1935964.1"/>
    </source>
</evidence>
<name>A0A250LH64_9BURK</name>
<reference evidence="3 5" key="4">
    <citation type="submission" date="2021-03" db="EMBL/GenBank/DDBJ databases">
        <title>Clinical course, treatment and visual outcome of an outbreak of Burkholderia contaminans endophthalmitis following cataract surgery.</title>
        <authorList>
            <person name="Lind C."/>
            <person name="Olsen K."/>
            <person name="Angelsen N.K."/>
            <person name="Krefting E.A."/>
            <person name="Fossen K."/>
            <person name="Gravningen K."/>
            <person name="Depoorter E."/>
            <person name="Vandamme P."/>
            <person name="Bertelsen G."/>
        </authorList>
    </citation>
    <scope>NUCLEOTIDE SEQUENCE [LARGE SCALE GENOMIC DNA]</scope>
    <source>
        <strain evidence="3 5">51242556</strain>
    </source>
</reference>
<keyword evidence="5" id="KW-1185">Reference proteome</keyword>